<protein>
    <recommendedName>
        <fullName evidence="4">PASTA domain-containing protein</fullName>
    </recommendedName>
</protein>
<feature type="signal peptide" evidence="1">
    <location>
        <begin position="1"/>
        <end position="27"/>
    </location>
</feature>
<dbReference type="HOGENOM" id="CLU_188380_0_0_11"/>
<sequence length="90" mass="9493">MKRLAWTASVGAAMISGAMAFAGSAFAQPVDDDTLPENAEQAVNQLQSQGYQVEVIGGNGSALVFCEVEEATEKRDQPKAVTVFIDCVPD</sequence>
<dbReference type="Proteomes" id="UP000006072">
    <property type="component" value="Unassembled WGS sequence"/>
</dbReference>
<keyword evidence="1" id="KW-0732">Signal</keyword>
<keyword evidence="3" id="KW-1185">Reference proteome</keyword>
<accession>K0UWT9</accession>
<gene>
    <name evidence="2" type="ORF">MVAC_12391</name>
</gene>
<evidence type="ECO:0000256" key="1">
    <source>
        <dbReference type="SAM" id="SignalP"/>
    </source>
</evidence>
<evidence type="ECO:0008006" key="4">
    <source>
        <dbReference type="Google" id="ProtNLM"/>
    </source>
</evidence>
<reference evidence="2 3" key="1">
    <citation type="journal article" date="2012" name="J. Bacteriol.">
        <title>Complete Genome Sequence of Mycobacterium vaccae Type Strain ATCC 25954.</title>
        <authorList>
            <person name="Ho Y.S."/>
            <person name="Adroub S.A."/>
            <person name="Abadi M."/>
            <person name="Al Alwan B."/>
            <person name="Alkhateeb R."/>
            <person name="Gao G."/>
            <person name="Ragab A."/>
            <person name="Ali S."/>
            <person name="van Soolingen D."/>
            <person name="Bitter W."/>
            <person name="Pain A."/>
            <person name="Abdallah A.M."/>
        </authorList>
    </citation>
    <scope>NUCLEOTIDE SEQUENCE [LARGE SCALE GENOMIC DNA]</scope>
    <source>
        <strain evidence="2 3">ATCC 25954</strain>
    </source>
</reference>
<comment type="caution">
    <text evidence="2">The sequence shown here is derived from an EMBL/GenBank/DDBJ whole genome shotgun (WGS) entry which is preliminary data.</text>
</comment>
<name>K0UWT9_MYCVA</name>
<dbReference type="AlphaFoldDB" id="K0UWT9"/>
<dbReference type="RefSeq" id="WP_003932978.1">
    <property type="nucleotide sequence ID" value="NZ_JH814697.1"/>
</dbReference>
<organism evidence="2 3">
    <name type="scientific">Mycolicibacterium vaccae ATCC 25954</name>
    <dbReference type="NCBI Taxonomy" id="1194972"/>
    <lineage>
        <taxon>Bacteria</taxon>
        <taxon>Bacillati</taxon>
        <taxon>Actinomycetota</taxon>
        <taxon>Actinomycetes</taxon>
        <taxon>Mycobacteriales</taxon>
        <taxon>Mycobacteriaceae</taxon>
        <taxon>Mycolicibacterium</taxon>
    </lineage>
</organism>
<dbReference type="PATRIC" id="fig|1194972.3.peg.2479"/>
<evidence type="ECO:0000313" key="3">
    <source>
        <dbReference type="Proteomes" id="UP000006072"/>
    </source>
</evidence>
<dbReference type="EMBL" id="ALQA01000022">
    <property type="protein sequence ID" value="EJZ09470.1"/>
    <property type="molecule type" value="Genomic_DNA"/>
</dbReference>
<evidence type="ECO:0000313" key="2">
    <source>
        <dbReference type="EMBL" id="EJZ09470.1"/>
    </source>
</evidence>
<proteinExistence type="predicted"/>
<feature type="chain" id="PRO_5003841871" description="PASTA domain-containing protein" evidence="1">
    <location>
        <begin position="28"/>
        <end position="90"/>
    </location>
</feature>